<protein>
    <submittedName>
        <fullName evidence="2">Cell division protein FtsL</fullName>
    </submittedName>
</protein>
<keyword evidence="2" id="KW-0132">Cell division</keyword>
<gene>
    <name evidence="2" type="ORF">CIAN88_20575</name>
    <name evidence="5" type="ORF">DXA38_14930</name>
    <name evidence="4" type="ORF">G4D54_14625</name>
    <name evidence="3" type="ORF">GT664_17340</name>
</gene>
<evidence type="ECO:0000313" key="2">
    <source>
        <dbReference type="EMBL" id="KGJ51375.1"/>
    </source>
</evidence>
<reference evidence="5 7" key="2">
    <citation type="submission" date="2018-08" db="EMBL/GenBank/DDBJ databases">
        <title>A genome reference for cultivated species of the human gut microbiota.</title>
        <authorList>
            <person name="Zou Y."/>
            <person name="Xue W."/>
            <person name="Luo G."/>
        </authorList>
    </citation>
    <scope>NUCLEOTIDE SEQUENCE [LARGE SCALE GENOMIC DNA]</scope>
    <source>
        <strain evidence="5 7">OF01-2LB</strain>
    </source>
</reference>
<evidence type="ECO:0000256" key="1">
    <source>
        <dbReference type="SAM" id="Coils"/>
    </source>
</evidence>
<dbReference type="EMBL" id="JQIF01000113">
    <property type="protein sequence ID" value="KGJ51375.1"/>
    <property type="molecule type" value="Genomic_DNA"/>
</dbReference>
<dbReference type="Proteomes" id="UP000030008">
    <property type="component" value="Unassembled WGS sequence"/>
</dbReference>
<dbReference type="EMBL" id="QVEV01000024">
    <property type="protein sequence ID" value="RGC14086.1"/>
    <property type="molecule type" value="Genomic_DNA"/>
</dbReference>
<dbReference type="GO" id="GO:0051301">
    <property type="term" value="P:cell division"/>
    <property type="evidence" value="ECO:0007669"/>
    <property type="project" value="UniProtKB-KW"/>
</dbReference>
<dbReference type="Proteomes" id="UP000260025">
    <property type="component" value="Unassembled WGS sequence"/>
</dbReference>
<dbReference type="Proteomes" id="UP000503330">
    <property type="component" value="Chromosome"/>
</dbReference>
<dbReference type="OrthoDB" id="1652183at2"/>
<reference evidence="2 6" key="1">
    <citation type="submission" date="2014-08" db="EMBL/GenBank/DDBJ databases">
        <title>Clostridium innocuum, an unnegligible vancomycin-resistant pathogen causing extra-intestinal infections.</title>
        <authorList>
            <person name="Feng Y."/>
            <person name="Chiu C.-H."/>
        </authorList>
    </citation>
    <scope>NUCLEOTIDE SEQUENCE [LARGE SCALE GENOMIC DNA]</scope>
    <source>
        <strain evidence="2 6">AN88</strain>
    </source>
</reference>
<dbReference type="AlphaFoldDB" id="A0A099I128"/>
<evidence type="ECO:0000313" key="3">
    <source>
        <dbReference type="EMBL" id="MZH57463.1"/>
    </source>
</evidence>
<evidence type="ECO:0000313" key="8">
    <source>
        <dbReference type="Proteomes" id="UP000503330"/>
    </source>
</evidence>
<evidence type="ECO:0000313" key="5">
    <source>
        <dbReference type="EMBL" id="RGC14086.1"/>
    </source>
</evidence>
<feature type="coiled-coil region" evidence="1">
    <location>
        <begin position="43"/>
        <end position="77"/>
    </location>
</feature>
<keyword evidence="1" id="KW-0175">Coiled coil</keyword>
<reference evidence="4 8" key="4">
    <citation type="submission" date="2020-02" db="EMBL/GenBank/DDBJ databases">
        <authorList>
            <person name="Kociolek L.K."/>
            <person name="Ozer E.A."/>
        </authorList>
    </citation>
    <scope>NUCLEOTIDE SEQUENCE [LARGE SCALE GENOMIC DNA]</scope>
    <source>
        <strain evidence="4 8">ATCC 14501</strain>
    </source>
</reference>
<evidence type="ECO:0000313" key="7">
    <source>
        <dbReference type="Proteomes" id="UP000260025"/>
    </source>
</evidence>
<evidence type="ECO:0000313" key="6">
    <source>
        <dbReference type="Proteomes" id="UP000030008"/>
    </source>
</evidence>
<dbReference type="Proteomes" id="UP000604383">
    <property type="component" value="Unassembled WGS sequence"/>
</dbReference>
<evidence type="ECO:0000313" key="4">
    <source>
        <dbReference type="EMBL" id="QJA03591.1"/>
    </source>
</evidence>
<reference evidence="3" key="3">
    <citation type="journal article" date="2019" name="Nat. Med.">
        <title>A library of human gut bacterial isolates paired with longitudinal multiomics data enables mechanistic microbiome research.</title>
        <authorList>
            <person name="Poyet M."/>
            <person name="Groussin M."/>
            <person name="Gibbons S.M."/>
            <person name="Avila-Pacheco J."/>
            <person name="Jiang X."/>
            <person name="Kearney S.M."/>
            <person name="Perrotta A.R."/>
            <person name="Berdy B."/>
            <person name="Zhao S."/>
            <person name="Lieberman T.D."/>
            <person name="Swanson P.K."/>
            <person name="Smith M."/>
            <person name="Roesemann S."/>
            <person name="Alexander J.E."/>
            <person name="Rich S.A."/>
            <person name="Livny J."/>
            <person name="Vlamakis H."/>
            <person name="Clish C."/>
            <person name="Bullock K."/>
            <person name="Deik A."/>
            <person name="Scott J."/>
            <person name="Pierce K.A."/>
            <person name="Xavier R.J."/>
            <person name="Alm E.J."/>
        </authorList>
    </citation>
    <scope>NUCLEOTIDE SEQUENCE</scope>
    <source>
        <strain evidence="3">BIOML-A12</strain>
    </source>
</reference>
<organism evidence="2 6">
    <name type="scientific">Clostridium innocuum</name>
    <dbReference type="NCBI Taxonomy" id="1522"/>
    <lineage>
        <taxon>Bacteria</taxon>
        <taxon>Bacillati</taxon>
        <taxon>Bacillota</taxon>
        <taxon>Clostridia</taxon>
        <taxon>Eubacteriales</taxon>
        <taxon>Clostridiaceae</taxon>
        <taxon>Clostridium</taxon>
    </lineage>
</organism>
<sequence>MNMAKAKIVKRKRRLRIEGLATLLLTLSIFGYFGAKFALKSYNITLQLKAQESEQKANTLKEDVANLEADITKLEDRDRVLGMAEKEGIKTNQDNVVVVDKDEKK</sequence>
<dbReference type="EMBL" id="WWTN01000036">
    <property type="protein sequence ID" value="MZH57463.1"/>
    <property type="molecule type" value="Genomic_DNA"/>
</dbReference>
<name>A0A099I128_CLOIN</name>
<accession>A0A099I128</accession>
<proteinExistence type="predicted"/>
<keyword evidence="2" id="KW-0131">Cell cycle</keyword>
<dbReference type="EMBL" id="CP048838">
    <property type="protein sequence ID" value="QJA03591.1"/>
    <property type="molecule type" value="Genomic_DNA"/>
</dbReference>